<dbReference type="Proteomes" id="UP001470230">
    <property type="component" value="Unassembled WGS sequence"/>
</dbReference>
<keyword evidence="1" id="KW-0479">Metal-binding</keyword>
<dbReference type="CDD" id="cd00030">
    <property type="entry name" value="C2"/>
    <property type="match status" value="1"/>
</dbReference>
<proteinExistence type="predicted"/>
<evidence type="ECO:0000313" key="5">
    <source>
        <dbReference type="Proteomes" id="UP001470230"/>
    </source>
</evidence>
<evidence type="ECO:0000256" key="2">
    <source>
        <dbReference type="ARBA" id="ARBA00022837"/>
    </source>
</evidence>
<dbReference type="PANTHER" id="PTHR45911:SF4">
    <property type="entry name" value="MULTIPLE C2 AND TRANSMEMBRANE DOMAIN-CONTAINING PROTEIN"/>
    <property type="match status" value="1"/>
</dbReference>
<dbReference type="PANTHER" id="PTHR45911">
    <property type="entry name" value="C2 DOMAIN-CONTAINING PROTEIN"/>
    <property type="match status" value="1"/>
</dbReference>
<dbReference type="SUPFAM" id="SSF49562">
    <property type="entry name" value="C2 domain (Calcium/lipid-binding domain, CaLB)"/>
    <property type="match status" value="1"/>
</dbReference>
<evidence type="ECO:0000313" key="4">
    <source>
        <dbReference type="EMBL" id="KAK8842231.1"/>
    </source>
</evidence>
<accession>A0ABR2H7U4</accession>
<name>A0ABR2H7U4_9EUKA</name>
<reference evidence="4 5" key="1">
    <citation type="submission" date="2024-04" db="EMBL/GenBank/DDBJ databases">
        <title>Tritrichomonas musculus Genome.</title>
        <authorList>
            <person name="Alves-Ferreira E."/>
            <person name="Grigg M."/>
            <person name="Lorenzi H."/>
            <person name="Galac M."/>
        </authorList>
    </citation>
    <scope>NUCLEOTIDE SEQUENCE [LARGE SCALE GENOMIC DNA]</scope>
    <source>
        <strain evidence="4 5">EAF2021</strain>
    </source>
</reference>
<gene>
    <name evidence="4" type="ORF">M9Y10_026464</name>
</gene>
<evidence type="ECO:0000256" key="1">
    <source>
        <dbReference type="ARBA" id="ARBA00022723"/>
    </source>
</evidence>
<evidence type="ECO:0000259" key="3">
    <source>
        <dbReference type="PROSITE" id="PS50004"/>
    </source>
</evidence>
<comment type="caution">
    <text evidence="4">The sequence shown here is derived from an EMBL/GenBank/DDBJ whole genome shotgun (WGS) entry which is preliminary data.</text>
</comment>
<keyword evidence="5" id="KW-1185">Reference proteome</keyword>
<dbReference type="SMART" id="SM00239">
    <property type="entry name" value="C2"/>
    <property type="match status" value="1"/>
</dbReference>
<organism evidence="4 5">
    <name type="scientific">Tritrichomonas musculus</name>
    <dbReference type="NCBI Taxonomy" id="1915356"/>
    <lineage>
        <taxon>Eukaryota</taxon>
        <taxon>Metamonada</taxon>
        <taxon>Parabasalia</taxon>
        <taxon>Tritrichomonadida</taxon>
        <taxon>Tritrichomonadidae</taxon>
        <taxon>Tritrichomonas</taxon>
    </lineage>
</organism>
<sequence>MSCRIHIKAIEAKDVLRMDTLGNSDPFLRFQLKGKPESAVKTSVVYSTLNPVWNQELEIISEDYNSDILEVCMFDEDVKKDDQMMNEIEIPLRDHKIGDHFVFNDKIKLRKKVAGNLHFELDFLSVSETETH</sequence>
<dbReference type="InterPro" id="IPR035892">
    <property type="entry name" value="C2_domain_sf"/>
</dbReference>
<dbReference type="PROSITE" id="PS50004">
    <property type="entry name" value="C2"/>
    <property type="match status" value="1"/>
</dbReference>
<protein>
    <recommendedName>
        <fullName evidence="3">C2 domain-containing protein</fullName>
    </recommendedName>
</protein>
<dbReference type="InterPro" id="IPR000008">
    <property type="entry name" value="C2_dom"/>
</dbReference>
<feature type="domain" description="C2" evidence="3">
    <location>
        <begin position="1"/>
        <end position="105"/>
    </location>
</feature>
<dbReference type="Pfam" id="PF00168">
    <property type="entry name" value="C2"/>
    <property type="match status" value="1"/>
</dbReference>
<dbReference type="Gene3D" id="2.60.40.150">
    <property type="entry name" value="C2 domain"/>
    <property type="match status" value="1"/>
</dbReference>
<dbReference type="EMBL" id="JAPFFF010000039">
    <property type="protein sequence ID" value="KAK8842231.1"/>
    <property type="molecule type" value="Genomic_DNA"/>
</dbReference>
<keyword evidence="2" id="KW-0106">Calcium</keyword>